<keyword evidence="3" id="KW-1185">Reference proteome</keyword>
<dbReference type="PATRIC" id="fig|1107882.3.peg.265"/>
<sequence length="233" mass="25374">MNPGSSPKGTFVIVHGAWTGAWSWERVTSRLHARGHRAYAPTLTGNCERSHLASPAVNLETHIDDIVNEILWKDLTEVVLVAHSYGGFVAAGVTEQIPDRISSIVFLEAFIPEDGTSFADLVPGWHPTEPMVAAPQSSPGDYLSEEDRVWVDSKATAQCVATFTQKLKVTGAYQRVAKKTFIVATGPGGISGETARRFRDDPGWLVREIPCGHDAPIDLPEELTDMLEGSIPR</sequence>
<evidence type="ECO:0000259" key="1">
    <source>
        <dbReference type="Pfam" id="PF12697"/>
    </source>
</evidence>
<dbReference type="InterPro" id="IPR045889">
    <property type="entry name" value="MES/HNL"/>
</dbReference>
<dbReference type="SUPFAM" id="SSF53474">
    <property type="entry name" value="alpha/beta-Hydrolases"/>
    <property type="match status" value="1"/>
</dbReference>
<organism evidence="2 3">
    <name type="scientific">Mesorhizobium alhagi CCNWXJ12-2</name>
    <dbReference type="NCBI Taxonomy" id="1107882"/>
    <lineage>
        <taxon>Bacteria</taxon>
        <taxon>Pseudomonadati</taxon>
        <taxon>Pseudomonadota</taxon>
        <taxon>Alphaproteobacteria</taxon>
        <taxon>Hyphomicrobiales</taxon>
        <taxon>Phyllobacteriaceae</taxon>
        <taxon>Allomesorhizobium</taxon>
    </lineage>
</organism>
<dbReference type="OrthoDB" id="9814966at2"/>
<dbReference type="InterPro" id="IPR000073">
    <property type="entry name" value="AB_hydrolase_1"/>
</dbReference>
<feature type="domain" description="AB hydrolase-1" evidence="1">
    <location>
        <begin position="11"/>
        <end position="223"/>
    </location>
</feature>
<evidence type="ECO:0000313" key="3">
    <source>
        <dbReference type="Proteomes" id="UP000003250"/>
    </source>
</evidence>
<accession>H0HJG1</accession>
<reference evidence="2 3" key="1">
    <citation type="journal article" date="2012" name="J. Bacteriol.">
        <title>Draft Genome Sequence of Mesorhizobium alhagi CCNWXJ12-2T, a Novel Salt-Resistant Species Isolated from the Desert of Northwestern China.</title>
        <authorList>
            <person name="Zhou M."/>
            <person name="Chen W."/>
            <person name="Chen H."/>
            <person name="Wei G."/>
        </authorList>
    </citation>
    <scope>NUCLEOTIDE SEQUENCE [LARGE SCALE GENOMIC DNA]</scope>
    <source>
        <strain evidence="2 3">CCNWXJ12-2</strain>
    </source>
</reference>
<dbReference type="Pfam" id="PF12697">
    <property type="entry name" value="Abhydrolase_6"/>
    <property type="match status" value="1"/>
</dbReference>
<dbReference type="EMBL" id="AHAM01000019">
    <property type="protein sequence ID" value="EHK59126.1"/>
    <property type="molecule type" value="Genomic_DNA"/>
</dbReference>
<protein>
    <recommendedName>
        <fullName evidence="1">AB hydrolase-1 domain-containing protein</fullName>
    </recommendedName>
</protein>
<dbReference type="Proteomes" id="UP000003250">
    <property type="component" value="Unassembled WGS sequence"/>
</dbReference>
<dbReference type="PANTHER" id="PTHR10992">
    <property type="entry name" value="METHYLESTERASE FAMILY MEMBER"/>
    <property type="match status" value="1"/>
</dbReference>
<evidence type="ECO:0000313" key="2">
    <source>
        <dbReference type="EMBL" id="EHK59126.1"/>
    </source>
</evidence>
<dbReference type="Gene3D" id="3.40.50.1820">
    <property type="entry name" value="alpha/beta hydrolase"/>
    <property type="match status" value="1"/>
</dbReference>
<dbReference type="GO" id="GO:0080032">
    <property type="term" value="F:methyl jasmonate esterase activity"/>
    <property type="evidence" value="ECO:0007669"/>
    <property type="project" value="TreeGrafter"/>
</dbReference>
<name>H0HJG1_9HYPH</name>
<dbReference type="RefSeq" id="WP_008833923.1">
    <property type="nucleotide sequence ID" value="NZ_AHAM01000019.1"/>
</dbReference>
<dbReference type="PANTHER" id="PTHR10992:SF1086">
    <property type="entry name" value="AB HYDROLASE-1 DOMAIN-CONTAINING PROTEIN"/>
    <property type="match status" value="1"/>
</dbReference>
<dbReference type="AlphaFoldDB" id="H0HJG1"/>
<dbReference type="GO" id="GO:0080030">
    <property type="term" value="F:methyl indole-3-acetate esterase activity"/>
    <property type="evidence" value="ECO:0007669"/>
    <property type="project" value="TreeGrafter"/>
</dbReference>
<dbReference type="InterPro" id="IPR029058">
    <property type="entry name" value="AB_hydrolase_fold"/>
</dbReference>
<gene>
    <name evidence="2" type="ORF">MAXJ12_01329</name>
</gene>
<proteinExistence type="predicted"/>